<dbReference type="GO" id="GO:0048046">
    <property type="term" value="C:apoplast"/>
    <property type="evidence" value="ECO:0007669"/>
    <property type="project" value="UniProtKB-SubCell"/>
</dbReference>
<dbReference type="PANTHER" id="PTHR21495">
    <property type="entry name" value="NUCLEOPORIN-RELATED"/>
    <property type="match status" value="1"/>
</dbReference>
<evidence type="ECO:0000256" key="2">
    <source>
        <dbReference type="ARBA" id="ARBA00011738"/>
    </source>
</evidence>
<dbReference type="SMR" id="A0A8T3AIZ6"/>
<accession>A0A8T3AIZ6</accession>
<keyword evidence="6" id="KW-1185">Reference proteome</keyword>
<reference evidence="5" key="1">
    <citation type="journal article" date="2022" name="Front. Genet.">
        <title>Chromosome-Scale Assembly of the Dendrobium nobile Genome Provides Insights Into the Molecular Mechanism of the Biosynthesis of the Medicinal Active Ingredient of Dendrobium.</title>
        <authorList>
            <person name="Xu Q."/>
            <person name="Niu S.-C."/>
            <person name="Li K.-L."/>
            <person name="Zheng P.-J."/>
            <person name="Zhang X.-J."/>
            <person name="Jia Y."/>
            <person name="Liu Y."/>
            <person name="Niu Y.-X."/>
            <person name="Yu L.-H."/>
            <person name="Chen D.-F."/>
            <person name="Zhang G.-Q."/>
        </authorList>
    </citation>
    <scope>NUCLEOTIDE SEQUENCE</scope>
    <source>
        <tissue evidence="5">Leaf</tissue>
    </source>
</reference>
<feature type="signal peptide" evidence="4">
    <location>
        <begin position="1"/>
        <end position="21"/>
    </location>
</feature>
<keyword evidence="4" id="KW-0732">Signal</keyword>
<dbReference type="EMBL" id="JAGYWB010000016">
    <property type="protein sequence ID" value="KAI0496090.1"/>
    <property type="molecule type" value="Genomic_DNA"/>
</dbReference>
<dbReference type="InterPro" id="IPR044859">
    <property type="entry name" value="Allene_oxi_cyc_Dirigent"/>
</dbReference>
<sequence length="258" mass="28043">MSSRFLLLSFLHLLLVTITTASFSTTTTPSFPTKKLKEKHSHLHFFFHDIVSGHNATAVPVIKPAEGAHSRSAFGAVVIMDDPLTEGPDMSSQLVGRAQGMYAATAQDEVGLLMTMNLAFMAGKFNGSVLSVLGRNQPLHPVREMPIVGGSGLFRFARGYALARTHWLNVTNGDAIVEYDVTEQIQKIVQIHIAKCPDTDGISTDSGPLCLPSQTLTESHRIQAPYVSLCAHGTKTDVLIAPKQNSSDPEQNRYQISD</sequence>
<comment type="subunit">
    <text evidence="2 4">Homodimer.</text>
</comment>
<keyword evidence="4" id="KW-0052">Apoplast</keyword>
<comment type="subcellular location">
    <subcellularLocation>
        <location evidence="4">Secreted</location>
        <location evidence="4">Extracellular space</location>
        <location evidence="4">Apoplast</location>
    </subcellularLocation>
</comment>
<name>A0A8T3AIZ6_DENNO</name>
<comment type="similarity">
    <text evidence="1 4">Belongs to the plant dirigent protein family.</text>
</comment>
<keyword evidence="3 4" id="KW-0964">Secreted</keyword>
<evidence type="ECO:0000313" key="6">
    <source>
        <dbReference type="Proteomes" id="UP000829196"/>
    </source>
</evidence>
<dbReference type="Pfam" id="PF03018">
    <property type="entry name" value="Dirigent"/>
    <property type="match status" value="1"/>
</dbReference>
<gene>
    <name evidence="5" type="ORF">KFK09_022397</name>
</gene>
<feature type="chain" id="PRO_5035969268" description="Dirigent protein" evidence="4">
    <location>
        <begin position="22"/>
        <end position="258"/>
    </location>
</feature>
<dbReference type="Proteomes" id="UP000829196">
    <property type="component" value="Unassembled WGS sequence"/>
</dbReference>
<organism evidence="5 6">
    <name type="scientific">Dendrobium nobile</name>
    <name type="common">Orchid</name>
    <dbReference type="NCBI Taxonomy" id="94219"/>
    <lineage>
        <taxon>Eukaryota</taxon>
        <taxon>Viridiplantae</taxon>
        <taxon>Streptophyta</taxon>
        <taxon>Embryophyta</taxon>
        <taxon>Tracheophyta</taxon>
        <taxon>Spermatophyta</taxon>
        <taxon>Magnoliopsida</taxon>
        <taxon>Liliopsida</taxon>
        <taxon>Asparagales</taxon>
        <taxon>Orchidaceae</taxon>
        <taxon>Epidendroideae</taxon>
        <taxon>Malaxideae</taxon>
        <taxon>Dendrobiinae</taxon>
        <taxon>Dendrobium</taxon>
    </lineage>
</organism>
<dbReference type="InterPro" id="IPR004265">
    <property type="entry name" value="Dirigent"/>
</dbReference>
<evidence type="ECO:0000313" key="5">
    <source>
        <dbReference type="EMBL" id="KAI0496090.1"/>
    </source>
</evidence>
<proteinExistence type="inferred from homology"/>
<dbReference type="OrthoDB" id="1864232at2759"/>
<dbReference type="GO" id="GO:0009699">
    <property type="term" value="P:phenylpropanoid biosynthetic process"/>
    <property type="evidence" value="ECO:0007669"/>
    <property type="project" value="UniProtKB-ARBA"/>
</dbReference>
<evidence type="ECO:0000256" key="3">
    <source>
        <dbReference type="ARBA" id="ARBA00022525"/>
    </source>
</evidence>
<protein>
    <recommendedName>
        <fullName evidence="4">Dirigent protein</fullName>
    </recommendedName>
</protein>
<evidence type="ECO:0000256" key="4">
    <source>
        <dbReference type="RuleBase" id="RU363099"/>
    </source>
</evidence>
<evidence type="ECO:0000256" key="1">
    <source>
        <dbReference type="ARBA" id="ARBA00010746"/>
    </source>
</evidence>
<comment type="caution">
    <text evidence="5">The sequence shown here is derived from an EMBL/GenBank/DDBJ whole genome shotgun (WGS) entry which is preliminary data.</text>
</comment>
<dbReference type="Gene3D" id="2.40.480.10">
    <property type="entry name" value="Allene oxide cyclase-like"/>
    <property type="match status" value="1"/>
</dbReference>
<dbReference type="AlphaFoldDB" id="A0A8T3AIZ6"/>
<comment type="function">
    <text evidence="4">Dirigent proteins impart stereoselectivity on the phenoxy radical-coupling reaction, yielding optically active lignans from two molecules of coniferyl alcohol in the biosynthesis of lignans, flavonolignans, and alkaloids and thus plays a central role in plant secondary metabolism.</text>
</comment>